<evidence type="ECO:0000256" key="2">
    <source>
        <dbReference type="SAM" id="SignalP"/>
    </source>
</evidence>
<feature type="signal peptide" evidence="2">
    <location>
        <begin position="1"/>
        <end position="19"/>
    </location>
</feature>
<dbReference type="NCBIfam" id="TIGR03769">
    <property type="entry name" value="P_ac_wall_RPT"/>
    <property type="match status" value="1"/>
</dbReference>
<dbReference type="RefSeq" id="WP_183342347.1">
    <property type="nucleotide sequence ID" value="NZ_JACHNU010000002.1"/>
</dbReference>
<dbReference type="AlphaFoldDB" id="A0A840IDB8"/>
<evidence type="ECO:0000256" key="1">
    <source>
        <dbReference type="SAM" id="MobiDB-lite"/>
    </source>
</evidence>
<evidence type="ECO:0000313" key="3">
    <source>
        <dbReference type="EMBL" id="MBB4662849.1"/>
    </source>
</evidence>
<accession>A0A840IDB8</accession>
<proteinExistence type="predicted"/>
<feature type="chain" id="PRO_5032658259" evidence="2">
    <location>
        <begin position="20"/>
        <end position="464"/>
    </location>
</feature>
<sequence length="464" mass="49223">MLGLSAALVAALAPASASAELPTQDRHVLSAGHVDAVGVHLDDGALRVRLHDDTGAAPVERDPGDVLLHVKPQAAFTIPAGIPQIYYDTLGPAGSTVWMLPQTQDPDLLWPGWSSEQIPNGAVAGDRFAWRLLSVDGPAAFQLYEEGAFGLQPSGIRFNSADGLPDTTSMHAGTHAHFAWAFGARGLYRLRFEVSATPLGGAEVSSGPVEYRIFVGDLADLPDDPDPVVPVLSIGGLKGHYHPGDTITLHAVQTPDSGEHHYHWFARCGDATEFAEVGGGATHELVAELRHDGCQYRVTLYGHGHDEIATSPAVTIHVEDHHGHGPGPDPDPAPVDPTPPTEPGPPILPAPPVPPAPEPPAQPRPGAPGGRAAAPRLTLGAARLDGRRLTLRLRVDRSARLTVRVRKGRRLVAGAKPRAVRASDGRVRVRLGRKLAPGRYRVVVKARARGRVVTRTIALRVAAR</sequence>
<name>A0A840IDB8_9ACTN</name>
<keyword evidence="2" id="KW-0732">Signal</keyword>
<dbReference type="EMBL" id="JACHNU010000002">
    <property type="protein sequence ID" value="MBB4662849.1"/>
    <property type="molecule type" value="Genomic_DNA"/>
</dbReference>
<feature type="compositionally biased region" description="Pro residues" evidence="1">
    <location>
        <begin position="327"/>
        <end position="366"/>
    </location>
</feature>
<keyword evidence="4" id="KW-1185">Reference proteome</keyword>
<organism evidence="3 4">
    <name type="scientific">Conexibacter arvalis</name>
    <dbReference type="NCBI Taxonomy" id="912552"/>
    <lineage>
        <taxon>Bacteria</taxon>
        <taxon>Bacillati</taxon>
        <taxon>Actinomycetota</taxon>
        <taxon>Thermoleophilia</taxon>
        <taxon>Solirubrobacterales</taxon>
        <taxon>Conexibacteraceae</taxon>
        <taxon>Conexibacter</taxon>
    </lineage>
</organism>
<comment type="caution">
    <text evidence="3">The sequence shown here is derived from an EMBL/GenBank/DDBJ whole genome shotgun (WGS) entry which is preliminary data.</text>
</comment>
<reference evidence="3 4" key="1">
    <citation type="submission" date="2020-08" db="EMBL/GenBank/DDBJ databases">
        <title>Genomic Encyclopedia of Archaeal and Bacterial Type Strains, Phase II (KMG-II): from individual species to whole genera.</title>
        <authorList>
            <person name="Goeker M."/>
        </authorList>
    </citation>
    <scope>NUCLEOTIDE SEQUENCE [LARGE SCALE GENOMIC DNA]</scope>
    <source>
        <strain evidence="3 4">DSM 23288</strain>
    </source>
</reference>
<dbReference type="InterPro" id="IPR022435">
    <property type="entry name" value="Surface-anchored_actinobac"/>
</dbReference>
<dbReference type="Proteomes" id="UP000585272">
    <property type="component" value="Unassembled WGS sequence"/>
</dbReference>
<feature type="region of interest" description="Disordered" evidence="1">
    <location>
        <begin position="318"/>
        <end position="373"/>
    </location>
</feature>
<gene>
    <name evidence="3" type="ORF">BDZ31_002435</name>
</gene>
<protein>
    <submittedName>
        <fullName evidence="3">Surface-anchored protein</fullName>
    </submittedName>
</protein>
<dbReference type="NCBIfam" id="NF038134">
    <property type="entry name" value="choice_anch_M"/>
    <property type="match status" value="1"/>
</dbReference>
<evidence type="ECO:0000313" key="4">
    <source>
        <dbReference type="Proteomes" id="UP000585272"/>
    </source>
</evidence>